<comment type="similarity">
    <text evidence="1">Belongs to the V-ATPase H subunit family.</text>
</comment>
<evidence type="ECO:0000259" key="5">
    <source>
        <dbReference type="Pfam" id="PF11698"/>
    </source>
</evidence>
<organism evidence="6 7">
    <name type="scientific">Astathelohania contejeani</name>
    <dbReference type="NCBI Taxonomy" id="164912"/>
    <lineage>
        <taxon>Eukaryota</taxon>
        <taxon>Fungi</taxon>
        <taxon>Fungi incertae sedis</taxon>
        <taxon>Microsporidia</taxon>
        <taxon>Astathelohaniidae</taxon>
        <taxon>Astathelohania</taxon>
    </lineage>
</organism>
<reference evidence="6 7" key="1">
    <citation type="submission" date="2019-01" db="EMBL/GenBank/DDBJ databases">
        <title>Genomes sequencing and comparative genomics of infectious freshwater microsporidia, Cucumispora dikerogammari and Thelohania contejeani.</title>
        <authorList>
            <person name="Cormier A."/>
            <person name="Giraud I."/>
            <person name="Wattier R."/>
            <person name="Teixeira M."/>
            <person name="Grandjean F."/>
            <person name="Rigaud T."/>
            <person name="Cordaux R."/>
        </authorList>
    </citation>
    <scope>NUCLEOTIDE SEQUENCE [LARGE SCALE GENOMIC DNA]</scope>
    <source>
        <strain evidence="6">T1</strain>
        <tissue evidence="6">Spores</tissue>
    </source>
</reference>
<keyword evidence="7" id="KW-1185">Reference proteome</keyword>
<dbReference type="Pfam" id="PF03224">
    <property type="entry name" value="V-ATPase_H_N"/>
    <property type="match status" value="1"/>
</dbReference>
<protein>
    <submittedName>
        <fullName evidence="6">V-type proton ATPase subunit H 1</fullName>
    </submittedName>
</protein>
<evidence type="ECO:0000256" key="1">
    <source>
        <dbReference type="ARBA" id="ARBA00008613"/>
    </source>
</evidence>
<feature type="domain" description="ATPase V1 complex subunit H C-terminal" evidence="5">
    <location>
        <begin position="256"/>
        <end position="369"/>
    </location>
</feature>
<name>A0ABQ7I0Q7_9MICR</name>
<sequence length="370" mass="42962">MLIEEIEKSEEFIKEISENPDSTQAMLYNTPSFFNNTQLLSLLSSPETYISLKALAILTIRYADSEPDPVYWMHFRNRIKRETGYKEIDQLFWFLGRVLTNGRNSLRLVKPDSGATLLTPDGFFDRDLLKEQFCKDETLMTDVFDFLNVGILQYNILKIIWILSFNARCIKLMENFQLMEKICEVIGETHKEKILRISVSILRHGIEAGSRLTLTSSYRLVNTLGEILHRSPGDEDFVADMQFCRAQLSEALKRSSSVDYYLSELFTGQLESASYHFNDKFWEGNQGILLENKKEIIKALKRYLRSQNVTWLCVSANDIYRLIKTSPKIMDEIKRYGVKDDLFNLTESPNDDVRFHAVQALSACIFSEWI</sequence>
<dbReference type="PANTHER" id="PTHR10698">
    <property type="entry name" value="V-TYPE PROTON ATPASE SUBUNIT H"/>
    <property type="match status" value="1"/>
</dbReference>
<proteinExistence type="inferred from homology"/>
<evidence type="ECO:0000256" key="2">
    <source>
        <dbReference type="ARBA" id="ARBA00022448"/>
    </source>
</evidence>
<dbReference type="InterPro" id="IPR016024">
    <property type="entry name" value="ARM-type_fold"/>
</dbReference>
<comment type="caution">
    <text evidence="6">The sequence shown here is derived from an EMBL/GenBank/DDBJ whole genome shotgun (WGS) entry which is preliminary data.</text>
</comment>
<dbReference type="Proteomes" id="UP001516464">
    <property type="component" value="Unassembled WGS sequence"/>
</dbReference>
<keyword evidence="2" id="KW-0813">Transport</keyword>
<keyword evidence="3" id="KW-0375">Hydrogen ion transport</keyword>
<evidence type="ECO:0000256" key="3">
    <source>
        <dbReference type="ARBA" id="ARBA00022781"/>
    </source>
</evidence>
<dbReference type="Gene3D" id="1.25.40.150">
    <property type="entry name" value="V-type ATPase, subunit H, C-terminal domain"/>
    <property type="match status" value="1"/>
</dbReference>
<dbReference type="Gene3D" id="1.25.10.10">
    <property type="entry name" value="Leucine-rich Repeat Variant"/>
    <property type="match status" value="1"/>
</dbReference>
<dbReference type="PANTHER" id="PTHR10698:SF0">
    <property type="entry name" value="V-TYPE PROTON ATPASE SUBUNIT H"/>
    <property type="match status" value="1"/>
</dbReference>
<dbReference type="InterPro" id="IPR038497">
    <property type="entry name" value="ATPase_V1-cplx_hsu_C_sf"/>
</dbReference>
<dbReference type="Pfam" id="PF11698">
    <property type="entry name" value="V-ATPase_H_C"/>
    <property type="match status" value="1"/>
</dbReference>
<evidence type="ECO:0000256" key="4">
    <source>
        <dbReference type="ARBA" id="ARBA00023065"/>
    </source>
</evidence>
<evidence type="ECO:0000313" key="7">
    <source>
        <dbReference type="Proteomes" id="UP001516464"/>
    </source>
</evidence>
<keyword evidence="4" id="KW-0406">Ion transport</keyword>
<dbReference type="EMBL" id="SBIQ01000033">
    <property type="protein sequence ID" value="KAF7684023.1"/>
    <property type="molecule type" value="Genomic_DNA"/>
</dbReference>
<dbReference type="SUPFAM" id="SSF48371">
    <property type="entry name" value="ARM repeat"/>
    <property type="match status" value="1"/>
</dbReference>
<evidence type="ECO:0000313" key="6">
    <source>
        <dbReference type="EMBL" id="KAF7684023.1"/>
    </source>
</evidence>
<dbReference type="InterPro" id="IPR011987">
    <property type="entry name" value="ATPase_V1-cplx_hsu_C"/>
</dbReference>
<accession>A0ABQ7I0Q7</accession>
<dbReference type="InterPro" id="IPR004908">
    <property type="entry name" value="ATPase_V1-cplx_hsu"/>
</dbReference>
<gene>
    <name evidence="6" type="primary">vha-18</name>
    <name evidence="6" type="ORF">TCON_0773</name>
</gene>
<dbReference type="InterPro" id="IPR011989">
    <property type="entry name" value="ARM-like"/>
</dbReference>